<comment type="similarity">
    <text evidence="1 7">Belongs to the LOG family.</text>
</comment>
<evidence type="ECO:0000256" key="6">
    <source>
        <dbReference type="ARBA" id="ARBA00049153"/>
    </source>
</evidence>
<dbReference type="Gramene" id="ONIVA01G23750.2">
    <property type="protein sequence ID" value="ONIVA01G23750.2"/>
    <property type="gene ID" value="ONIVA01G23750"/>
</dbReference>
<dbReference type="OMA" id="FHRICVY"/>
<dbReference type="EC" id="3.2.2.n1" evidence="2 7"/>
<dbReference type="Proteomes" id="UP000006591">
    <property type="component" value="Chromosome 1"/>
</dbReference>
<dbReference type="PANTHER" id="PTHR31223">
    <property type="entry name" value="LOG FAMILY PROTEIN YJL055W"/>
    <property type="match status" value="1"/>
</dbReference>
<evidence type="ECO:0000313" key="9">
    <source>
        <dbReference type="EnsemblPlants" id="ONIVA01G23750.2"/>
    </source>
</evidence>
<comment type="catalytic activity">
    <reaction evidence="5 7">
        <text>N(6)-(dimethylallyl)adenosine 5'-phosphate + H2O = N(6)-dimethylallyladenine + D-ribose 5-phosphate</text>
        <dbReference type="Rhea" id="RHEA:48560"/>
        <dbReference type="ChEBI" id="CHEBI:15377"/>
        <dbReference type="ChEBI" id="CHEBI:17660"/>
        <dbReference type="ChEBI" id="CHEBI:57526"/>
        <dbReference type="ChEBI" id="CHEBI:78346"/>
        <dbReference type="EC" id="3.2.2.n1"/>
    </reaction>
</comment>
<dbReference type="AlphaFoldDB" id="A0A0E0FNS4"/>
<evidence type="ECO:0000256" key="8">
    <source>
        <dbReference type="SAM" id="MobiDB-lite"/>
    </source>
</evidence>
<dbReference type="SUPFAM" id="SSF102405">
    <property type="entry name" value="MCP/YpsA-like"/>
    <property type="match status" value="2"/>
</dbReference>
<keyword evidence="3 7" id="KW-0203">Cytokinin biosynthesis</keyword>
<dbReference type="Pfam" id="PF03641">
    <property type="entry name" value="Lysine_decarbox"/>
    <property type="match status" value="2"/>
</dbReference>
<accession>A0A0E0FNS4</accession>
<protein>
    <recommendedName>
        <fullName evidence="2 7">Cytokinin riboside 5'-monophosphate phosphoribohydrolase</fullName>
        <ecNumber evidence="2 7">3.2.2.n1</ecNumber>
    </recommendedName>
</protein>
<dbReference type="InterPro" id="IPR005269">
    <property type="entry name" value="LOG"/>
</dbReference>
<evidence type="ECO:0000256" key="1">
    <source>
        <dbReference type="ARBA" id="ARBA00006763"/>
    </source>
</evidence>
<dbReference type="GO" id="GO:0009691">
    <property type="term" value="P:cytokinin biosynthetic process"/>
    <property type="evidence" value="ECO:0007669"/>
    <property type="project" value="UniProtKB-UniRule"/>
</dbReference>
<dbReference type="PANTHER" id="PTHR31223:SF70">
    <property type="entry name" value="LOG FAMILY PROTEIN YJL055W"/>
    <property type="match status" value="1"/>
</dbReference>
<dbReference type="NCBIfam" id="TIGR00730">
    <property type="entry name" value="Rossman fold protein, TIGR00730 family"/>
    <property type="match status" value="1"/>
</dbReference>
<dbReference type="GO" id="GO:0005829">
    <property type="term" value="C:cytosol"/>
    <property type="evidence" value="ECO:0007669"/>
    <property type="project" value="TreeGrafter"/>
</dbReference>
<dbReference type="GO" id="GO:0102682">
    <property type="term" value="F:cytokinin riboside 5'-monophosphate phosphoribohydrolase activity"/>
    <property type="evidence" value="ECO:0007669"/>
    <property type="project" value="RHEA"/>
</dbReference>
<evidence type="ECO:0000256" key="5">
    <source>
        <dbReference type="ARBA" id="ARBA00047718"/>
    </source>
</evidence>
<organism evidence="9">
    <name type="scientific">Oryza nivara</name>
    <name type="common">Indian wild rice</name>
    <name type="synonym">Oryza sativa f. spontanea</name>
    <dbReference type="NCBI Taxonomy" id="4536"/>
    <lineage>
        <taxon>Eukaryota</taxon>
        <taxon>Viridiplantae</taxon>
        <taxon>Streptophyta</taxon>
        <taxon>Embryophyta</taxon>
        <taxon>Tracheophyta</taxon>
        <taxon>Spermatophyta</taxon>
        <taxon>Magnoliopsida</taxon>
        <taxon>Liliopsida</taxon>
        <taxon>Poales</taxon>
        <taxon>Poaceae</taxon>
        <taxon>BOP clade</taxon>
        <taxon>Oryzoideae</taxon>
        <taxon>Oryzeae</taxon>
        <taxon>Oryzinae</taxon>
        <taxon>Oryza</taxon>
    </lineage>
</organism>
<name>A0A0E0FNS4_ORYNI</name>
<dbReference type="GO" id="GO:0048509">
    <property type="term" value="P:regulation of meristem development"/>
    <property type="evidence" value="ECO:0007669"/>
    <property type="project" value="EnsemblPlants"/>
</dbReference>
<dbReference type="STRING" id="4536.A0A0E0FNS4"/>
<comment type="function">
    <text evidence="7">Cytokinin-activating enzyme working in the direct activation pathway. Phosphoribohydrolase that converts inactive cytokinin nucleotides to the biologically active free-base forms.</text>
</comment>
<dbReference type="eggNOG" id="ENOG502QSR9">
    <property type="taxonomic scope" value="Eukaryota"/>
</dbReference>
<keyword evidence="10" id="KW-1185">Reference proteome</keyword>
<dbReference type="Gene3D" id="3.40.50.450">
    <property type="match status" value="1"/>
</dbReference>
<evidence type="ECO:0000256" key="3">
    <source>
        <dbReference type="ARBA" id="ARBA00022712"/>
    </source>
</evidence>
<evidence type="ECO:0000256" key="4">
    <source>
        <dbReference type="ARBA" id="ARBA00022801"/>
    </source>
</evidence>
<feature type="compositionally biased region" description="Low complexity" evidence="8">
    <location>
        <begin position="1"/>
        <end position="20"/>
    </location>
</feature>
<dbReference type="InterPro" id="IPR031100">
    <property type="entry name" value="LOG_fam"/>
</dbReference>
<evidence type="ECO:0000256" key="7">
    <source>
        <dbReference type="RuleBase" id="RU363015"/>
    </source>
</evidence>
<reference evidence="9" key="1">
    <citation type="submission" date="2015-04" db="UniProtKB">
        <authorList>
            <consortium name="EnsemblPlants"/>
        </authorList>
    </citation>
    <scope>IDENTIFICATION</scope>
    <source>
        <strain evidence="9">SL10</strain>
    </source>
</reference>
<comment type="catalytic activity">
    <reaction evidence="6 7">
        <text>9-ribosyl-trans-zeatin 5'-phosphate + H2O = trans-zeatin + D-ribose 5-phosphate</text>
        <dbReference type="Rhea" id="RHEA:48564"/>
        <dbReference type="ChEBI" id="CHEBI:15377"/>
        <dbReference type="ChEBI" id="CHEBI:16522"/>
        <dbReference type="ChEBI" id="CHEBI:78346"/>
        <dbReference type="ChEBI" id="CHEBI:87947"/>
        <dbReference type="EC" id="3.2.2.n1"/>
    </reaction>
</comment>
<evidence type="ECO:0000256" key="2">
    <source>
        <dbReference type="ARBA" id="ARBA00012205"/>
    </source>
</evidence>
<dbReference type="GO" id="GO:0005634">
    <property type="term" value="C:nucleus"/>
    <property type="evidence" value="ECO:0007669"/>
    <property type="project" value="TreeGrafter"/>
</dbReference>
<dbReference type="EnsemblPlants" id="ONIVA01G23750.2">
    <property type="protein sequence ID" value="ONIVA01G23750.2"/>
    <property type="gene ID" value="ONIVA01G23750"/>
</dbReference>
<proteinExistence type="inferred from homology"/>
<evidence type="ECO:0000313" key="10">
    <source>
        <dbReference type="Proteomes" id="UP000006591"/>
    </source>
</evidence>
<sequence>MEAAAERSAGAGAAATAAPESGGGGAGERRSRFRRICVYCGSAKGRKASYQDAAVELGKELVERGIDLVYGGGSIGLMGLVSHAVHDGGRHVIGVIPKSLMPREVTGEPVGEVRAVSGMHERKAEMARFADAFIALPGGYGTLEELLEVITWAQLGIHKKPDSDPSWIHVFRGMLVFYHAGFPLLLSNAHSLLLALTALNIYQVGLLNVDGFYDPFLSFIDMAVSEGFIAEDARRIIISAPTARELVLKLEEYVPEYEVGLVWDDQMPHSFAPDLETRITSS</sequence>
<keyword evidence="4 7" id="KW-0378">Hydrolase</keyword>
<feature type="region of interest" description="Disordered" evidence="8">
    <location>
        <begin position="1"/>
        <end position="28"/>
    </location>
</feature>
<reference evidence="9" key="2">
    <citation type="submission" date="2018-04" db="EMBL/GenBank/DDBJ databases">
        <title>OnivRS2 (Oryza nivara Reference Sequence Version 2).</title>
        <authorList>
            <person name="Zhang J."/>
            <person name="Kudrna D."/>
            <person name="Lee S."/>
            <person name="Talag J."/>
            <person name="Rajasekar S."/>
            <person name="Welchert J."/>
            <person name="Hsing Y.-I."/>
            <person name="Wing R.A."/>
        </authorList>
    </citation>
    <scope>NUCLEOTIDE SEQUENCE [LARGE SCALE GENOMIC DNA]</scope>
</reference>